<evidence type="ECO:0000256" key="1">
    <source>
        <dbReference type="SAM" id="MobiDB-lite"/>
    </source>
</evidence>
<dbReference type="OrthoDB" id="10261027at2759"/>
<feature type="compositionally biased region" description="Low complexity" evidence="1">
    <location>
        <begin position="63"/>
        <end position="75"/>
    </location>
</feature>
<feature type="compositionally biased region" description="Basic and acidic residues" evidence="1">
    <location>
        <begin position="88"/>
        <end position="107"/>
    </location>
</feature>
<dbReference type="GO" id="GO:0004672">
    <property type="term" value="F:protein kinase activity"/>
    <property type="evidence" value="ECO:0007669"/>
    <property type="project" value="InterPro"/>
</dbReference>
<reference evidence="3" key="1">
    <citation type="submission" date="2018-11" db="EMBL/GenBank/DDBJ databases">
        <authorList>
            <consortium name="Pathogen Informatics"/>
        </authorList>
    </citation>
    <scope>NUCLEOTIDE SEQUENCE</scope>
</reference>
<dbReference type="PROSITE" id="PS50011">
    <property type="entry name" value="PROTEIN_KINASE_DOM"/>
    <property type="match status" value="1"/>
</dbReference>
<protein>
    <recommendedName>
        <fullName evidence="2">Protein kinase domain-containing protein</fullName>
    </recommendedName>
</protein>
<dbReference type="SUPFAM" id="SSF56112">
    <property type="entry name" value="Protein kinase-like (PK-like)"/>
    <property type="match status" value="1"/>
</dbReference>
<feature type="region of interest" description="Disordered" evidence="1">
    <location>
        <begin position="46"/>
        <end position="107"/>
    </location>
</feature>
<dbReference type="AlphaFoldDB" id="A0A448WL69"/>
<dbReference type="InterPro" id="IPR000719">
    <property type="entry name" value="Prot_kinase_dom"/>
</dbReference>
<comment type="caution">
    <text evidence="3">The sequence shown here is derived from an EMBL/GenBank/DDBJ whole genome shotgun (WGS) entry which is preliminary data.</text>
</comment>
<dbReference type="InterPro" id="IPR011009">
    <property type="entry name" value="Kinase-like_dom_sf"/>
</dbReference>
<feature type="domain" description="Protein kinase" evidence="2">
    <location>
        <begin position="1"/>
        <end position="194"/>
    </location>
</feature>
<sequence length="194" mass="21228">MRHLDVDEVMCLLAQLFDAVAELERCGVAHRDIRLSNILLRRRNLGSTGDAQPGQRLPDQGNSSSGSLSQTASSRSRQDAGLGSEQVSSDKQHHSKEAAHTQHTRESVALEFANKAMQIRRELETDTKSASEPVTLTSSEAIEPGIPTDLPSWMDGQLKWTAVSTLHRSYQYPKQESNRDSVACGNIVMSALGS</sequence>
<evidence type="ECO:0000313" key="4">
    <source>
        <dbReference type="Proteomes" id="UP000784294"/>
    </source>
</evidence>
<keyword evidence="4" id="KW-1185">Reference proteome</keyword>
<dbReference type="EMBL" id="CAAALY010021097">
    <property type="protein sequence ID" value="VEL14423.1"/>
    <property type="molecule type" value="Genomic_DNA"/>
</dbReference>
<name>A0A448WL69_9PLAT</name>
<dbReference type="GO" id="GO:0005524">
    <property type="term" value="F:ATP binding"/>
    <property type="evidence" value="ECO:0007669"/>
    <property type="project" value="InterPro"/>
</dbReference>
<accession>A0A448WL69</accession>
<proteinExistence type="predicted"/>
<evidence type="ECO:0000259" key="2">
    <source>
        <dbReference type="PROSITE" id="PS50011"/>
    </source>
</evidence>
<organism evidence="3 4">
    <name type="scientific">Protopolystoma xenopodis</name>
    <dbReference type="NCBI Taxonomy" id="117903"/>
    <lineage>
        <taxon>Eukaryota</taxon>
        <taxon>Metazoa</taxon>
        <taxon>Spiralia</taxon>
        <taxon>Lophotrochozoa</taxon>
        <taxon>Platyhelminthes</taxon>
        <taxon>Monogenea</taxon>
        <taxon>Polyopisthocotylea</taxon>
        <taxon>Polystomatidea</taxon>
        <taxon>Polystomatidae</taxon>
        <taxon>Protopolystoma</taxon>
    </lineage>
</organism>
<gene>
    <name evidence="3" type="ORF">PXEA_LOCUS7863</name>
</gene>
<dbReference type="Proteomes" id="UP000784294">
    <property type="component" value="Unassembled WGS sequence"/>
</dbReference>
<evidence type="ECO:0000313" key="3">
    <source>
        <dbReference type="EMBL" id="VEL14423.1"/>
    </source>
</evidence>
<dbReference type="Gene3D" id="1.10.510.10">
    <property type="entry name" value="Transferase(Phosphotransferase) domain 1"/>
    <property type="match status" value="1"/>
</dbReference>